<dbReference type="InterPro" id="IPR001356">
    <property type="entry name" value="HD"/>
</dbReference>
<dbReference type="PROSITE" id="PS50071">
    <property type="entry name" value="HOMEOBOX_2"/>
    <property type="match status" value="1"/>
</dbReference>
<keyword evidence="8 16" id="KW-1133">Transmembrane helix</keyword>
<feature type="compositionally biased region" description="Polar residues" evidence="15">
    <location>
        <begin position="387"/>
        <end position="404"/>
    </location>
</feature>
<dbReference type="SUPFAM" id="SSF46689">
    <property type="entry name" value="Homeodomain-like"/>
    <property type="match status" value="1"/>
</dbReference>
<feature type="domain" description="Homeobox" evidence="17">
    <location>
        <begin position="88"/>
        <end position="131"/>
    </location>
</feature>
<feature type="region of interest" description="Disordered" evidence="15">
    <location>
        <begin position="344"/>
        <end position="404"/>
    </location>
</feature>
<dbReference type="PANTHER" id="PTHR12560">
    <property type="entry name" value="LONGEVITY ASSURANCE FACTOR 1 LAG1"/>
    <property type="match status" value="1"/>
</dbReference>
<evidence type="ECO:0000256" key="14">
    <source>
        <dbReference type="RuleBase" id="RU000682"/>
    </source>
</evidence>
<reference evidence="20" key="2">
    <citation type="submission" date="2018-07" db="EMBL/GenBank/DDBJ databases">
        <authorList>
            <person name="Quirk P.G."/>
            <person name="Krulwich T.A."/>
        </authorList>
    </citation>
    <scope>NUCLEOTIDE SEQUENCE</scope>
</reference>
<dbReference type="PIRSF" id="PIRSF005225">
    <property type="entry name" value="LAG1_LAC1"/>
    <property type="match status" value="1"/>
</dbReference>
<evidence type="ECO:0000256" key="1">
    <source>
        <dbReference type="ARBA" id="ARBA00004123"/>
    </source>
</evidence>
<feature type="transmembrane region" description="Helical" evidence="16">
    <location>
        <begin position="209"/>
        <end position="228"/>
    </location>
</feature>
<evidence type="ECO:0000313" key="20">
    <source>
        <dbReference type="EMBL" id="SSX23218.1"/>
    </source>
</evidence>
<dbReference type="InterPro" id="IPR006634">
    <property type="entry name" value="TLC-dom"/>
</dbReference>
<keyword evidence="10 13" id="KW-0472">Membrane</keyword>
<dbReference type="FunFam" id="1.10.10.60:FF:000020">
    <property type="entry name" value="Ceramide synthase 5"/>
    <property type="match status" value="1"/>
</dbReference>
<comment type="subcellular location">
    <subcellularLocation>
        <location evidence="2">Endoplasmic reticulum membrane</location>
        <topology evidence="2">Multi-pass membrane protein</topology>
    </subcellularLocation>
    <subcellularLocation>
        <location evidence="1 12 14">Nucleus</location>
    </subcellularLocation>
</comment>
<reference evidence="19" key="1">
    <citation type="submission" date="2018-04" db="EMBL/GenBank/DDBJ databases">
        <authorList>
            <person name="Go L.Y."/>
            <person name="Mitchell J.A."/>
        </authorList>
    </citation>
    <scope>NUCLEOTIDE SEQUENCE</scope>
    <source>
        <tissue evidence="19">Whole organism</tissue>
    </source>
</reference>
<feature type="transmembrane region" description="Helical" evidence="16">
    <location>
        <begin position="183"/>
        <end position="202"/>
    </location>
</feature>
<keyword evidence="9" id="KW-0443">Lipid metabolism</keyword>
<evidence type="ECO:0000256" key="7">
    <source>
        <dbReference type="ARBA" id="ARBA00022824"/>
    </source>
</evidence>
<protein>
    <submittedName>
        <fullName evidence="20">CSON008488 protein</fullName>
    </submittedName>
</protein>
<feature type="domain" description="TLC" evidence="18">
    <location>
        <begin position="134"/>
        <end position="334"/>
    </location>
</feature>
<keyword evidence="7" id="KW-0256">Endoplasmic reticulum</keyword>
<dbReference type="CDD" id="cd00086">
    <property type="entry name" value="homeodomain"/>
    <property type="match status" value="1"/>
</dbReference>
<dbReference type="PANTHER" id="PTHR12560:SF0">
    <property type="entry name" value="LD18904P"/>
    <property type="match status" value="1"/>
</dbReference>
<feature type="DNA-binding region" description="Homeobox" evidence="12">
    <location>
        <begin position="90"/>
        <end position="132"/>
    </location>
</feature>
<dbReference type="AlphaFoldDB" id="A0A336MAZ5"/>
<evidence type="ECO:0000256" key="5">
    <source>
        <dbReference type="ARBA" id="ARBA00022679"/>
    </source>
</evidence>
<evidence type="ECO:0000256" key="13">
    <source>
        <dbReference type="PROSITE-ProRule" id="PRU00205"/>
    </source>
</evidence>
<sequence>MGILNTISDTFWSTSVWLPPNTTWADIAPGSRPDVQHADYRHLIWPLPMAAVILFIRHVLEKYWFAPVGRSLGIKSVRPKPVPLNPVLDQAYSQSSRLNHKTVVALAKQTDLTERQVERWWRKKRAQDKPTILVKFCENSFRCLYYTYSFIFGIVVLWDKPWLWNIKECWYSYPHQSISNDIWWYYMISMAFYWSLTASQFFDVRRKDFWQMFIHHIITIALIAFSWVCNLHRVGSLVLVVHDCADIFLEAAKLTKYAQYQKVCDTIFAIFIVVWLVTRLGMYPRIIYSSSVEAPQILPMFPAYYIFNSMLLLLLLLHIGWTYLIFQIAVQALRAGQMDGDVRSSSDEISDSSVDNNGIAKENGTKKEPITQQNGTPKKPRIEENGSAKTTQTKSDNSTPLTTQ</sequence>
<evidence type="ECO:0000256" key="15">
    <source>
        <dbReference type="SAM" id="MobiDB-lite"/>
    </source>
</evidence>
<keyword evidence="12 14" id="KW-0238">DNA-binding</keyword>
<evidence type="ECO:0000313" key="19">
    <source>
        <dbReference type="EMBL" id="SSX02850.1"/>
    </source>
</evidence>
<evidence type="ECO:0000256" key="9">
    <source>
        <dbReference type="ARBA" id="ARBA00023098"/>
    </source>
</evidence>
<dbReference type="Gene3D" id="1.10.10.60">
    <property type="entry name" value="Homeodomain-like"/>
    <property type="match status" value="1"/>
</dbReference>
<evidence type="ECO:0000256" key="10">
    <source>
        <dbReference type="ARBA" id="ARBA00023136"/>
    </source>
</evidence>
<dbReference type="GO" id="GO:0005789">
    <property type="term" value="C:endoplasmic reticulum membrane"/>
    <property type="evidence" value="ECO:0007669"/>
    <property type="project" value="UniProtKB-SubCell"/>
</dbReference>
<comment type="pathway">
    <text evidence="4">Sphingolipid metabolism.</text>
</comment>
<keyword evidence="6 13" id="KW-0812">Transmembrane</keyword>
<feature type="transmembrane region" description="Helical" evidence="16">
    <location>
        <begin position="263"/>
        <end position="283"/>
    </location>
</feature>
<dbReference type="InterPro" id="IPR009057">
    <property type="entry name" value="Homeodomain-like_sf"/>
</dbReference>
<dbReference type="Pfam" id="PF03798">
    <property type="entry name" value="TRAM_LAG1_CLN8"/>
    <property type="match status" value="1"/>
</dbReference>
<dbReference type="EMBL" id="UFQS01000320">
    <property type="protein sequence ID" value="SSX02850.1"/>
    <property type="molecule type" value="Genomic_DNA"/>
</dbReference>
<dbReference type="UniPathway" id="UPA00222"/>
<evidence type="ECO:0000256" key="16">
    <source>
        <dbReference type="SAM" id="Phobius"/>
    </source>
</evidence>
<dbReference type="Pfam" id="PF00046">
    <property type="entry name" value="Homeodomain"/>
    <property type="match status" value="1"/>
</dbReference>
<name>A0A336MAZ5_CULSO</name>
<keyword evidence="12 14" id="KW-0539">Nucleus</keyword>
<dbReference type="OMA" id="HHFATIL"/>
<dbReference type="InterPro" id="IPR016439">
    <property type="entry name" value="Lag1/Lac1-like"/>
</dbReference>
<dbReference type="GO" id="GO:0005634">
    <property type="term" value="C:nucleus"/>
    <property type="evidence" value="ECO:0007669"/>
    <property type="project" value="UniProtKB-SubCell"/>
</dbReference>
<evidence type="ECO:0000256" key="3">
    <source>
        <dbReference type="ARBA" id="ARBA00004760"/>
    </source>
</evidence>
<dbReference type="VEuPathDB" id="VectorBase:CSON008488"/>
<evidence type="ECO:0000256" key="6">
    <source>
        <dbReference type="ARBA" id="ARBA00022692"/>
    </source>
</evidence>
<evidence type="ECO:0000256" key="12">
    <source>
        <dbReference type="PROSITE-ProRule" id="PRU00108"/>
    </source>
</evidence>
<organism evidence="20">
    <name type="scientific">Culicoides sonorensis</name>
    <name type="common">Biting midge</name>
    <dbReference type="NCBI Taxonomy" id="179676"/>
    <lineage>
        <taxon>Eukaryota</taxon>
        <taxon>Metazoa</taxon>
        <taxon>Ecdysozoa</taxon>
        <taxon>Arthropoda</taxon>
        <taxon>Hexapoda</taxon>
        <taxon>Insecta</taxon>
        <taxon>Pterygota</taxon>
        <taxon>Neoptera</taxon>
        <taxon>Endopterygota</taxon>
        <taxon>Diptera</taxon>
        <taxon>Nematocera</taxon>
        <taxon>Chironomoidea</taxon>
        <taxon>Ceratopogonidae</taxon>
        <taxon>Ceratopogoninae</taxon>
        <taxon>Culicoides</taxon>
        <taxon>Monoculicoides</taxon>
    </lineage>
</organism>
<keyword evidence="12 14" id="KW-0371">Homeobox</keyword>
<keyword evidence="5" id="KW-0808">Transferase</keyword>
<feature type="transmembrane region" description="Helical" evidence="16">
    <location>
        <begin position="303"/>
        <end position="326"/>
    </location>
</feature>
<dbReference type="GO" id="GO:0050291">
    <property type="term" value="F:sphingosine N-acyltransferase activity"/>
    <property type="evidence" value="ECO:0007669"/>
    <property type="project" value="InterPro"/>
</dbReference>
<dbReference type="PROSITE" id="PS50922">
    <property type="entry name" value="TLC"/>
    <property type="match status" value="1"/>
</dbReference>
<evidence type="ECO:0000259" key="18">
    <source>
        <dbReference type="PROSITE" id="PS50922"/>
    </source>
</evidence>
<accession>A0A336MAZ5</accession>
<evidence type="ECO:0000256" key="11">
    <source>
        <dbReference type="ARBA" id="ARBA00049036"/>
    </source>
</evidence>
<proteinExistence type="predicted"/>
<dbReference type="GO" id="GO:0003677">
    <property type="term" value="F:DNA binding"/>
    <property type="evidence" value="ECO:0007669"/>
    <property type="project" value="UniProtKB-UniRule"/>
</dbReference>
<gene>
    <name evidence="20" type="primary">CSON008488</name>
</gene>
<evidence type="ECO:0000256" key="8">
    <source>
        <dbReference type="ARBA" id="ARBA00022989"/>
    </source>
</evidence>
<dbReference type="SMART" id="SM00389">
    <property type="entry name" value="HOX"/>
    <property type="match status" value="1"/>
</dbReference>
<evidence type="ECO:0000256" key="4">
    <source>
        <dbReference type="ARBA" id="ARBA00004991"/>
    </source>
</evidence>
<feature type="transmembrane region" description="Helical" evidence="16">
    <location>
        <begin position="143"/>
        <end position="163"/>
    </location>
</feature>
<evidence type="ECO:0000256" key="2">
    <source>
        <dbReference type="ARBA" id="ARBA00004477"/>
    </source>
</evidence>
<dbReference type="SMART" id="SM00724">
    <property type="entry name" value="TLC"/>
    <property type="match status" value="1"/>
</dbReference>
<comment type="pathway">
    <text evidence="3">Lipid metabolism; sphingolipid metabolism.</text>
</comment>
<comment type="catalytic activity">
    <reaction evidence="11">
        <text>sphinganine + octadecanoyl-CoA = N-(octadecanoyl)-sphinganine + CoA + H(+)</text>
        <dbReference type="Rhea" id="RHEA:36547"/>
        <dbReference type="ChEBI" id="CHEBI:15378"/>
        <dbReference type="ChEBI" id="CHEBI:57287"/>
        <dbReference type="ChEBI" id="CHEBI:57394"/>
        <dbReference type="ChEBI" id="CHEBI:57817"/>
        <dbReference type="ChEBI" id="CHEBI:67033"/>
    </reaction>
    <physiologicalReaction direction="left-to-right" evidence="11">
        <dbReference type="Rhea" id="RHEA:36548"/>
    </physiologicalReaction>
</comment>
<evidence type="ECO:0000259" key="17">
    <source>
        <dbReference type="PROSITE" id="PS50071"/>
    </source>
</evidence>
<dbReference type="EMBL" id="UFQT01000320">
    <property type="protein sequence ID" value="SSX23218.1"/>
    <property type="molecule type" value="Genomic_DNA"/>
</dbReference>
<dbReference type="GO" id="GO:0046513">
    <property type="term" value="P:ceramide biosynthetic process"/>
    <property type="evidence" value="ECO:0007669"/>
    <property type="project" value="InterPro"/>
</dbReference>